<evidence type="ECO:0000256" key="2">
    <source>
        <dbReference type="SAM" id="MobiDB-lite"/>
    </source>
</evidence>
<dbReference type="Proteomes" id="UP001595556">
    <property type="component" value="Unassembled WGS sequence"/>
</dbReference>
<comment type="caution">
    <text evidence="3">The sequence shown here is derived from an EMBL/GenBank/DDBJ whole genome shotgun (WGS) entry which is preliminary data.</text>
</comment>
<evidence type="ECO:0000313" key="4">
    <source>
        <dbReference type="Proteomes" id="UP001595556"/>
    </source>
</evidence>
<dbReference type="PANTHER" id="PTHR35024">
    <property type="entry name" value="HYPOTHETICAL CYTOSOLIC PROTEIN"/>
    <property type="match status" value="1"/>
</dbReference>
<dbReference type="RefSeq" id="WP_377300812.1">
    <property type="nucleotide sequence ID" value="NZ_CP180191.1"/>
</dbReference>
<proteinExistence type="inferred from homology"/>
<feature type="region of interest" description="Disordered" evidence="2">
    <location>
        <begin position="7"/>
        <end position="32"/>
    </location>
</feature>
<organism evidence="3 4">
    <name type="scientific">Piscinibacterium candidicorallinum</name>
    <dbReference type="NCBI Taxonomy" id="1793872"/>
    <lineage>
        <taxon>Bacteria</taxon>
        <taxon>Pseudomonadati</taxon>
        <taxon>Pseudomonadota</taxon>
        <taxon>Betaproteobacteria</taxon>
        <taxon>Burkholderiales</taxon>
        <taxon>Piscinibacterium</taxon>
    </lineage>
</organism>
<protein>
    <submittedName>
        <fullName evidence="3">Polymer-forming cytoskeletal protein</fullName>
    </submittedName>
</protein>
<evidence type="ECO:0000256" key="1">
    <source>
        <dbReference type="ARBA" id="ARBA00044755"/>
    </source>
</evidence>
<accession>A0ABV7H1R2</accession>
<gene>
    <name evidence="3" type="ORF">ACFOEN_02600</name>
</gene>
<sequence>MELLNKLLTPTRAAHETQPVPTPDQALRPAASDSNAALHSSFSLGTDIHIKLADRLECGTAQIDGEMEGDMKVRHLVVGRKGSVKGEAKCMNAEIRGRFDGELIVRGKLTVYATAQINGKVRFGEIVLWKGAEVKGNVKRMVRPGDAARPAQKRHASLFQPTSAVTQDTLNPQTMSEY</sequence>
<evidence type="ECO:0000313" key="3">
    <source>
        <dbReference type="EMBL" id="MFC3146528.1"/>
    </source>
</evidence>
<dbReference type="InterPro" id="IPR007607">
    <property type="entry name" value="BacA/B"/>
</dbReference>
<comment type="similarity">
    <text evidence="1">Belongs to the bactofilin family.</text>
</comment>
<keyword evidence="4" id="KW-1185">Reference proteome</keyword>
<name>A0ABV7H1R2_9BURK</name>
<dbReference type="Pfam" id="PF04519">
    <property type="entry name" value="Bactofilin"/>
    <property type="match status" value="1"/>
</dbReference>
<feature type="compositionally biased region" description="Polar residues" evidence="2">
    <location>
        <begin position="159"/>
        <end position="178"/>
    </location>
</feature>
<feature type="region of interest" description="Disordered" evidence="2">
    <location>
        <begin position="145"/>
        <end position="178"/>
    </location>
</feature>
<dbReference type="PANTHER" id="PTHR35024:SF4">
    <property type="entry name" value="POLYMER-FORMING CYTOSKELETAL PROTEIN"/>
    <property type="match status" value="1"/>
</dbReference>
<reference evidence="4" key="1">
    <citation type="journal article" date="2019" name="Int. J. Syst. Evol. Microbiol.">
        <title>The Global Catalogue of Microorganisms (GCM) 10K type strain sequencing project: providing services to taxonomists for standard genome sequencing and annotation.</title>
        <authorList>
            <consortium name="The Broad Institute Genomics Platform"/>
            <consortium name="The Broad Institute Genome Sequencing Center for Infectious Disease"/>
            <person name="Wu L."/>
            <person name="Ma J."/>
        </authorList>
    </citation>
    <scope>NUCLEOTIDE SEQUENCE [LARGE SCALE GENOMIC DNA]</scope>
    <source>
        <strain evidence="4">KCTC 52168</strain>
    </source>
</reference>
<dbReference type="EMBL" id="JBHRTI010000003">
    <property type="protein sequence ID" value="MFC3146528.1"/>
    <property type="molecule type" value="Genomic_DNA"/>
</dbReference>